<feature type="transmembrane region" description="Helical" evidence="1">
    <location>
        <begin position="18"/>
        <end position="43"/>
    </location>
</feature>
<feature type="transmembrane region" description="Helical" evidence="1">
    <location>
        <begin position="55"/>
        <end position="74"/>
    </location>
</feature>
<accession>A0A7G8TBG8</accession>
<evidence type="ECO:0000313" key="3">
    <source>
        <dbReference type="Proteomes" id="UP000515909"/>
    </source>
</evidence>
<proteinExistence type="predicted"/>
<keyword evidence="1" id="KW-0472">Membrane</keyword>
<evidence type="ECO:0000256" key="1">
    <source>
        <dbReference type="SAM" id="Phobius"/>
    </source>
</evidence>
<dbReference type="Proteomes" id="UP000515909">
    <property type="component" value="Chromosome"/>
</dbReference>
<dbReference type="KEGG" id="cfem:HCR03_01120"/>
<organism evidence="2 3">
    <name type="scientific">Caproicibacter fermentans</name>
    <dbReference type="NCBI Taxonomy" id="2576756"/>
    <lineage>
        <taxon>Bacteria</taxon>
        <taxon>Bacillati</taxon>
        <taxon>Bacillota</taxon>
        <taxon>Clostridia</taxon>
        <taxon>Eubacteriales</taxon>
        <taxon>Acutalibacteraceae</taxon>
        <taxon>Caproicibacter</taxon>
    </lineage>
</organism>
<feature type="transmembrane region" description="Helical" evidence="1">
    <location>
        <begin position="132"/>
        <end position="158"/>
    </location>
</feature>
<dbReference type="AlphaFoldDB" id="A0A7G8TBG8"/>
<feature type="transmembrane region" description="Helical" evidence="1">
    <location>
        <begin position="213"/>
        <end position="231"/>
    </location>
</feature>
<evidence type="ECO:0008006" key="4">
    <source>
        <dbReference type="Google" id="ProtNLM"/>
    </source>
</evidence>
<evidence type="ECO:0000313" key="2">
    <source>
        <dbReference type="EMBL" id="QNK40959.1"/>
    </source>
</evidence>
<protein>
    <recommendedName>
        <fullName evidence="4">ABC transporter permease</fullName>
    </recommendedName>
</protein>
<reference evidence="2 3" key="1">
    <citation type="submission" date="2020-08" db="EMBL/GenBank/DDBJ databases">
        <title>The isolate Caproiciproducens sp. 7D4C2 produces n-caproate at mildly acidic conditions from hexoses: genome and rBOX comparison with related strains and chain-elongating bacteria.</title>
        <authorList>
            <person name="Esquivel-Elizondo S."/>
            <person name="Bagci C."/>
            <person name="Temovska M."/>
            <person name="Jeon B.S."/>
            <person name="Bessarab I."/>
            <person name="Williams R.B.H."/>
            <person name="Huson D.H."/>
            <person name="Angenent L.T."/>
        </authorList>
    </citation>
    <scope>NUCLEOTIDE SEQUENCE [LARGE SCALE GENOMIC DNA]</scope>
    <source>
        <strain evidence="2 3">7D4C2</strain>
    </source>
</reference>
<feature type="transmembrane region" description="Helical" evidence="1">
    <location>
        <begin position="98"/>
        <end position="120"/>
    </location>
</feature>
<sequence length="237" mass="25733">MGKLLHAERYKLFHDKTFWITLIVIIAFNMIVISGSAIFSMSGNQALSEMMRKEILTILISCIYGGLFIGSDFADRTLYHALMAGKSRVAVLLAKTSAFLIAIDVILFIFPLFLTITCTVRNGWGTALSRGAILQLAGLIAALLILGFAIGTFSLLAAVCFRDVGRTIGIPIILYFVMILLLNGPHANMLAHVFPAGILLLMVNGTVSPAYGILVGSLWSVSLFAISSLIFRNEELC</sequence>
<dbReference type="EMBL" id="CP060286">
    <property type="protein sequence ID" value="QNK40959.1"/>
    <property type="molecule type" value="Genomic_DNA"/>
</dbReference>
<gene>
    <name evidence="2" type="ORF">HCR03_01120</name>
</gene>
<name>A0A7G8TBG8_9FIRM</name>
<dbReference type="RefSeq" id="WP_187036289.1">
    <property type="nucleotide sequence ID" value="NZ_CP060286.1"/>
</dbReference>
<keyword evidence="1" id="KW-0812">Transmembrane</keyword>
<keyword evidence="1" id="KW-1133">Transmembrane helix</keyword>